<reference evidence="2 3" key="1">
    <citation type="submission" date="2016-02" db="EMBL/GenBank/DDBJ databases">
        <authorList>
            <person name="Wen L."/>
            <person name="He K."/>
            <person name="Yang H."/>
        </authorList>
    </citation>
    <scope>NUCLEOTIDE SEQUENCE [LARGE SCALE GENOMIC DNA]</scope>
    <source>
        <strain evidence="2 3">KLE1704</strain>
    </source>
</reference>
<protein>
    <submittedName>
        <fullName evidence="2">Uncharacterized protein</fullName>
    </submittedName>
</protein>
<dbReference type="PATRIC" id="fig|329854.7.peg.3748"/>
<accession>A0A139L259</accession>
<keyword evidence="1" id="KW-0812">Transmembrane</keyword>
<dbReference type="AlphaFoldDB" id="A0A139L259"/>
<evidence type="ECO:0000313" key="3">
    <source>
        <dbReference type="Proteomes" id="UP000070319"/>
    </source>
</evidence>
<evidence type="ECO:0000256" key="1">
    <source>
        <dbReference type="SAM" id="Phobius"/>
    </source>
</evidence>
<keyword evidence="1" id="KW-1133">Transmembrane helix</keyword>
<dbReference type="Proteomes" id="UP000070319">
    <property type="component" value="Unassembled WGS sequence"/>
</dbReference>
<gene>
    <name evidence="2" type="ORF">HMPREF2531_03687</name>
</gene>
<keyword evidence="1" id="KW-0472">Membrane</keyword>
<organism evidence="2">
    <name type="scientific">Bacteroides intestinalis</name>
    <dbReference type="NCBI Taxonomy" id="329854"/>
    <lineage>
        <taxon>Bacteria</taxon>
        <taxon>Pseudomonadati</taxon>
        <taxon>Bacteroidota</taxon>
        <taxon>Bacteroidia</taxon>
        <taxon>Bacteroidales</taxon>
        <taxon>Bacteroidaceae</taxon>
        <taxon>Bacteroides</taxon>
    </lineage>
</organism>
<proteinExistence type="predicted"/>
<sequence>MLLVRSSNLNKTSLDIYAKAALDIKSRFSRFYLFRLFFLIIFLLLRYT</sequence>
<comment type="caution">
    <text evidence="2">The sequence shown here is derived from an EMBL/GenBank/DDBJ whole genome shotgun (WGS) entry which is preliminary data.</text>
</comment>
<feature type="transmembrane region" description="Helical" evidence="1">
    <location>
        <begin position="31"/>
        <end position="47"/>
    </location>
</feature>
<name>A0A139L259_9BACE</name>
<dbReference type="EMBL" id="LTDF01000137">
    <property type="protein sequence ID" value="KXT45537.1"/>
    <property type="molecule type" value="Genomic_DNA"/>
</dbReference>
<evidence type="ECO:0000313" key="2">
    <source>
        <dbReference type="EMBL" id="KXT45537.1"/>
    </source>
</evidence>